<comment type="caution">
    <text evidence="3">The sequence shown here is derived from an EMBL/GenBank/DDBJ whole genome shotgun (WGS) entry which is preliminary data.</text>
</comment>
<sequence>MAFITVGAQAQAQVPKECLPIDNTHSCAPWTTGYYINATELGLVYGLQGPIPDAQYWDKLIHDTTSGGDRQASMWRDWAQCTGYNGELIQYSRSYNCLTDIHWYSSGCNANVKPASAPTTFCSGVCEAYGTAVRTMIEDNKVCPKGMPQQLLSQISERRSHAVVAAQSCEYVLSQIGGGSQQQCSYGVTDDHASCGFAGDHTTAEAYCKQYPTAACCTRLNKSSSPSAPSTPASSTSAPIAPTQNATESNATNNTTSNKPSALIANQVQAVTHSNAQSSTASDDPGSTSSGAQSWASTNKNTLIGAGAAIGFIVVAGVAVGVIRARRRSAAVQPRRADGTVPL</sequence>
<keyword evidence="2" id="KW-0472">Membrane</keyword>
<dbReference type="AlphaFoldDB" id="A0AAD5SDM5"/>
<keyword evidence="2" id="KW-0812">Transmembrane</keyword>
<accession>A0AAD5SDM5</accession>
<feature type="transmembrane region" description="Helical" evidence="2">
    <location>
        <begin position="303"/>
        <end position="323"/>
    </location>
</feature>
<evidence type="ECO:0000256" key="2">
    <source>
        <dbReference type="SAM" id="Phobius"/>
    </source>
</evidence>
<evidence type="ECO:0000256" key="1">
    <source>
        <dbReference type="SAM" id="MobiDB-lite"/>
    </source>
</evidence>
<evidence type="ECO:0000313" key="3">
    <source>
        <dbReference type="EMBL" id="KAJ3052592.1"/>
    </source>
</evidence>
<gene>
    <name evidence="3" type="ORF">HK097_005995</name>
</gene>
<keyword evidence="2" id="KW-1133">Transmembrane helix</keyword>
<name>A0AAD5SDM5_9FUNG</name>
<keyword evidence="4" id="KW-1185">Reference proteome</keyword>
<feature type="non-terminal residue" evidence="3">
    <location>
        <position position="1"/>
    </location>
</feature>
<feature type="compositionally biased region" description="Polar residues" evidence="1">
    <location>
        <begin position="264"/>
        <end position="295"/>
    </location>
</feature>
<reference evidence="3" key="1">
    <citation type="submission" date="2020-05" db="EMBL/GenBank/DDBJ databases">
        <title>Phylogenomic resolution of chytrid fungi.</title>
        <authorList>
            <person name="Stajich J.E."/>
            <person name="Amses K."/>
            <person name="Simmons R."/>
            <person name="Seto K."/>
            <person name="Myers J."/>
            <person name="Bonds A."/>
            <person name="Quandt C.A."/>
            <person name="Barry K."/>
            <person name="Liu P."/>
            <person name="Grigoriev I."/>
            <person name="Longcore J.E."/>
            <person name="James T.Y."/>
        </authorList>
    </citation>
    <scope>NUCLEOTIDE SEQUENCE</scope>
    <source>
        <strain evidence="3">JEL0318</strain>
    </source>
</reference>
<evidence type="ECO:0000313" key="4">
    <source>
        <dbReference type="Proteomes" id="UP001212841"/>
    </source>
</evidence>
<proteinExistence type="predicted"/>
<feature type="compositionally biased region" description="Low complexity" evidence="1">
    <location>
        <begin position="226"/>
        <end position="258"/>
    </location>
</feature>
<dbReference type="EMBL" id="JADGJD010000281">
    <property type="protein sequence ID" value="KAJ3052592.1"/>
    <property type="molecule type" value="Genomic_DNA"/>
</dbReference>
<organism evidence="3 4">
    <name type="scientific">Rhizophlyctis rosea</name>
    <dbReference type="NCBI Taxonomy" id="64517"/>
    <lineage>
        <taxon>Eukaryota</taxon>
        <taxon>Fungi</taxon>
        <taxon>Fungi incertae sedis</taxon>
        <taxon>Chytridiomycota</taxon>
        <taxon>Chytridiomycota incertae sedis</taxon>
        <taxon>Chytridiomycetes</taxon>
        <taxon>Rhizophlyctidales</taxon>
        <taxon>Rhizophlyctidaceae</taxon>
        <taxon>Rhizophlyctis</taxon>
    </lineage>
</organism>
<dbReference type="Proteomes" id="UP001212841">
    <property type="component" value="Unassembled WGS sequence"/>
</dbReference>
<protein>
    <submittedName>
        <fullName evidence="3">Uncharacterized protein</fullName>
    </submittedName>
</protein>
<feature type="region of interest" description="Disordered" evidence="1">
    <location>
        <begin position="226"/>
        <end position="295"/>
    </location>
</feature>